<feature type="transmembrane region" description="Helical" evidence="6">
    <location>
        <begin position="1085"/>
        <end position="1108"/>
    </location>
</feature>
<comment type="subcellular location">
    <subcellularLocation>
        <location evidence="1">Membrane</location>
        <topology evidence="1">Multi-pass membrane protein</topology>
    </subcellularLocation>
</comment>
<feature type="transmembrane region" description="Helical" evidence="6">
    <location>
        <begin position="398"/>
        <end position="415"/>
    </location>
</feature>
<evidence type="ECO:0000256" key="2">
    <source>
        <dbReference type="ARBA" id="ARBA00022692"/>
    </source>
</evidence>
<feature type="transmembrane region" description="Helical" evidence="6">
    <location>
        <begin position="516"/>
        <end position="536"/>
    </location>
</feature>
<dbReference type="GO" id="GO:0022857">
    <property type="term" value="F:transmembrane transporter activity"/>
    <property type="evidence" value="ECO:0007669"/>
    <property type="project" value="InterPro"/>
</dbReference>
<feature type="domain" description="Major facilitator superfamily (MFS) profile" evidence="7">
    <location>
        <begin position="807"/>
        <end position="1225"/>
    </location>
</feature>
<feature type="transmembrane region" description="Helical" evidence="6">
    <location>
        <begin position="307"/>
        <end position="328"/>
    </location>
</feature>
<feature type="transmembrane region" description="Helical" evidence="6">
    <location>
        <begin position="1059"/>
        <end position="1079"/>
    </location>
</feature>
<dbReference type="SUPFAM" id="SSF103473">
    <property type="entry name" value="MFS general substrate transporter"/>
    <property type="match status" value="2"/>
</dbReference>
<dbReference type="GO" id="GO:0016020">
    <property type="term" value="C:membrane"/>
    <property type="evidence" value="ECO:0007669"/>
    <property type="project" value="UniProtKB-SubCell"/>
</dbReference>
<feature type="transmembrane region" description="Helical" evidence="6">
    <location>
        <begin position="456"/>
        <end position="474"/>
    </location>
</feature>
<feature type="non-terminal residue" evidence="8">
    <location>
        <position position="1"/>
    </location>
</feature>
<feature type="transmembrane region" description="Helical" evidence="6">
    <location>
        <begin position="195"/>
        <end position="214"/>
    </location>
</feature>
<feature type="transmembrane region" description="Helical" evidence="6">
    <location>
        <begin position="1115"/>
        <end position="1139"/>
    </location>
</feature>
<feature type="transmembrane region" description="Helical" evidence="6">
    <location>
        <begin position="542"/>
        <end position="562"/>
    </location>
</feature>
<feature type="transmembrane region" description="Helical" evidence="6">
    <location>
        <begin position="427"/>
        <end position="449"/>
    </location>
</feature>
<proteinExistence type="predicted"/>
<feature type="transmembrane region" description="Helical" evidence="6">
    <location>
        <begin position="221"/>
        <end position="245"/>
    </location>
</feature>
<organism evidence="8 9">
    <name type="scientific">Pseudoatta argentina</name>
    <dbReference type="NCBI Taxonomy" id="621737"/>
    <lineage>
        <taxon>Eukaryota</taxon>
        <taxon>Metazoa</taxon>
        <taxon>Ecdysozoa</taxon>
        <taxon>Arthropoda</taxon>
        <taxon>Hexapoda</taxon>
        <taxon>Insecta</taxon>
        <taxon>Pterygota</taxon>
        <taxon>Neoptera</taxon>
        <taxon>Endopterygota</taxon>
        <taxon>Hymenoptera</taxon>
        <taxon>Apocrita</taxon>
        <taxon>Aculeata</taxon>
        <taxon>Formicoidea</taxon>
        <taxon>Formicidae</taxon>
        <taxon>Myrmicinae</taxon>
        <taxon>Pseudoatta</taxon>
    </lineage>
</organism>
<evidence type="ECO:0000256" key="4">
    <source>
        <dbReference type="ARBA" id="ARBA00023136"/>
    </source>
</evidence>
<evidence type="ECO:0000313" key="8">
    <source>
        <dbReference type="EMBL" id="KAG5318015.1"/>
    </source>
</evidence>
<feature type="domain" description="Major facilitator superfamily (MFS) profile" evidence="7">
    <location>
        <begin position="138"/>
        <end position="567"/>
    </location>
</feature>
<dbReference type="EMBL" id="JAANIA010002033">
    <property type="protein sequence ID" value="KAG5318015.1"/>
    <property type="molecule type" value="Genomic_DNA"/>
</dbReference>
<keyword evidence="3 6" id="KW-1133">Transmembrane helix</keyword>
<gene>
    <name evidence="8" type="primary">Orct_2</name>
    <name evidence="8" type="ORF">G6Z78_0002135</name>
</gene>
<name>A0A836FFB9_9HYME</name>
<feature type="transmembrane region" description="Helical" evidence="6">
    <location>
        <begin position="943"/>
        <end position="966"/>
    </location>
</feature>
<feature type="transmembrane region" description="Helical" evidence="6">
    <location>
        <begin position="884"/>
        <end position="902"/>
    </location>
</feature>
<accession>A0A836FFB9</accession>
<feature type="transmembrane region" description="Helical" evidence="6">
    <location>
        <begin position="251"/>
        <end position="273"/>
    </location>
</feature>
<evidence type="ECO:0000256" key="5">
    <source>
        <dbReference type="SAM" id="MobiDB-lite"/>
    </source>
</evidence>
<protein>
    <submittedName>
        <fullName evidence="8">ORCT protein</fullName>
    </submittedName>
</protein>
<feature type="transmembrane region" description="Helical" evidence="6">
    <location>
        <begin position="77"/>
        <end position="94"/>
    </location>
</feature>
<feature type="transmembrane region" description="Helical" evidence="6">
    <location>
        <begin position="972"/>
        <end position="991"/>
    </location>
</feature>
<dbReference type="PROSITE" id="PS50850">
    <property type="entry name" value="MFS"/>
    <property type="match status" value="2"/>
</dbReference>
<evidence type="ECO:0000259" key="7">
    <source>
        <dbReference type="PROSITE" id="PS50850"/>
    </source>
</evidence>
<feature type="region of interest" description="Disordered" evidence="5">
    <location>
        <begin position="1"/>
        <end position="61"/>
    </location>
</feature>
<comment type="caution">
    <text evidence="8">The sequence shown here is derived from an EMBL/GenBank/DDBJ whole genome shotgun (WGS) entry which is preliminary data.</text>
</comment>
<evidence type="ECO:0000256" key="6">
    <source>
        <dbReference type="SAM" id="Phobius"/>
    </source>
</evidence>
<dbReference type="FunFam" id="1.20.1250.20:FF:000023">
    <property type="entry name" value="Solute carrier family 22 member 6"/>
    <property type="match status" value="1"/>
</dbReference>
<feature type="transmembrane region" description="Helical" evidence="6">
    <location>
        <begin position="908"/>
        <end position="931"/>
    </location>
</feature>
<dbReference type="InterPro" id="IPR036259">
    <property type="entry name" value="MFS_trans_sf"/>
</dbReference>
<feature type="transmembrane region" description="Helical" evidence="6">
    <location>
        <begin position="280"/>
        <end position="301"/>
    </location>
</feature>
<dbReference type="AlphaFoldDB" id="A0A836FFB9"/>
<evidence type="ECO:0000256" key="1">
    <source>
        <dbReference type="ARBA" id="ARBA00004141"/>
    </source>
</evidence>
<feature type="compositionally biased region" description="Polar residues" evidence="5">
    <location>
        <begin position="29"/>
        <end position="38"/>
    </location>
</feature>
<dbReference type="InterPro" id="IPR005828">
    <property type="entry name" value="MFS_sugar_transport-like"/>
</dbReference>
<feature type="transmembrane region" description="Helical" evidence="6">
    <location>
        <begin position="1175"/>
        <end position="1193"/>
    </location>
</feature>
<keyword evidence="4 6" id="KW-0472">Membrane</keyword>
<feature type="compositionally biased region" description="Polar residues" evidence="5">
    <location>
        <begin position="12"/>
        <end position="22"/>
    </location>
</feature>
<reference evidence="8" key="1">
    <citation type="submission" date="2020-02" db="EMBL/GenBank/DDBJ databases">
        <title>Relaxed selection underlies rapid genomic changes in the transitions from sociality to social parasitism in ants.</title>
        <authorList>
            <person name="Bi X."/>
        </authorList>
    </citation>
    <scope>NUCLEOTIDE SEQUENCE</scope>
    <source>
        <strain evidence="8">BGI-DK2014c</strain>
        <tissue evidence="8">Whole body</tissue>
    </source>
</reference>
<evidence type="ECO:0000256" key="3">
    <source>
        <dbReference type="ARBA" id="ARBA00022989"/>
    </source>
</evidence>
<dbReference type="InterPro" id="IPR020846">
    <property type="entry name" value="MFS_dom"/>
</dbReference>
<feature type="transmembrane region" description="Helical" evidence="6">
    <location>
        <begin position="1199"/>
        <end position="1221"/>
    </location>
</feature>
<sequence>MPPQEKFPASAGVSTGDLSPQDASPDGGLSTSASSDGLSTVKGRKSDDDQDDQEQPKDLDFDDLLPHVGEFGTYQRILFVLMIPFAFFVAWVYFSQIFITLVPEEHWCRVPELEDLTVEERIALAIPVGEDGYSKCIMYDVNYTEVLLNGIKEANSSWPTKGCSNGWEFNFTDIPYETVATELGWVCEHSALPTTAQSVFFIGAIFGGLIFGWIADRYGRIPALVGANVTGFLAGVATVLAGSFWEFALCRFFVGFAFDNCFTMMYILVLEYVGPKWRTFVANMSIALFFTFAACILPWIAYFLADWRMTCIAISVPLALAVAAPWLVPESARWLVSQNQVEKAIRILGKFERINGTKVPENVYQQFRETCARVCKEQEADKTYSVVDLFKSPRLRNITILLIIIWMAISLVFDGHVRNVNNLGLDVFVTFTIAAFTELPADTFLTLVLDRWGRRWLACGTMVISGIFSIWASAVSNNIYSATLAIVGRFWVNISYNIGLQYAAEVLPTVVRAQGVALIHIMGYVASILAPFVVYLDIVSSILPLLVLGVIGILGGLLTLLLPETLDKDLPQTLQDGEDFGKDQKLWDMPCLSKKKPVDVEVPTVAVFRTFERSSLRSSMRASIRGETLRSSMIQRSSIRSRKSVNTATEAQRSSIRRKWRASEYSERRDPDFRHADAFPSSLCLFLLSPPNSNGVKNSIDIADSNEGITLTRSKLETFDDILPYVGDFGRYQWLLLLALLPYSMAYASLYFSQFFITLVPQEHWCKIEKLMSSNLTQEERVEIAIPKSQNYPYYDRCRRKDLDFFALVNKNDNHWIEWETNKTVDCNQWEYNFTQIPYASIAAELDWVCDQEYLVSTAQSAFFCGSIVGGFLFGWIADHRGRIPALMFCNGIGLLASIATANANTFWSFAVCRFLTGLAFDNCINIPLIIVLEYMAVKRRTLVVNVAFGIYFAVGSTVLPWVAYYVANWRLFTYVSAIPMMSVFITPWILPESARWFVANGRIDKMLQKLRRIAKINKKCPDTRIFEIFRNLTATNSQKESATIFDILKLPRLAKNTILLILFWSLTVIAFDSHVYSLKLIPSSVFVSFSLACSTELPAGLLLTLLLDRWGRRFCGFITLAMTCLFSFGELLLQSIVAKLTMSVLSRFCLNMAANVGLQYAAELLPTPIRTQGVALIHIFGIIAHSIAPYVVDSAKIWYGLPMTIISIVSFAAAALILFLPETLGRDLPQTLRQGEDFGKGQSFWTLPCCDVIRPRSNRQRYYHSTEL</sequence>
<feature type="non-terminal residue" evidence="8">
    <location>
        <position position="1269"/>
    </location>
</feature>
<dbReference type="Gene3D" id="1.20.1250.20">
    <property type="entry name" value="MFS general substrate transporter like domains"/>
    <property type="match status" value="2"/>
</dbReference>
<dbReference type="CDD" id="cd17317">
    <property type="entry name" value="MFS_SLC22"/>
    <property type="match status" value="1"/>
</dbReference>
<feature type="transmembrane region" description="Helical" evidence="6">
    <location>
        <begin position="854"/>
        <end position="877"/>
    </location>
</feature>
<dbReference type="PANTHER" id="PTHR24064">
    <property type="entry name" value="SOLUTE CARRIER FAMILY 22 MEMBER"/>
    <property type="match status" value="1"/>
</dbReference>
<keyword evidence="9" id="KW-1185">Reference proteome</keyword>
<feature type="transmembrane region" description="Helical" evidence="6">
    <location>
        <begin position="734"/>
        <end position="752"/>
    </location>
</feature>
<dbReference type="Proteomes" id="UP000668214">
    <property type="component" value="Unassembled WGS sequence"/>
</dbReference>
<dbReference type="Pfam" id="PF00083">
    <property type="entry name" value="Sugar_tr"/>
    <property type="match status" value="2"/>
</dbReference>
<evidence type="ECO:0000313" key="9">
    <source>
        <dbReference type="Proteomes" id="UP000668214"/>
    </source>
</evidence>
<feature type="transmembrane region" description="Helical" evidence="6">
    <location>
        <begin position="480"/>
        <end position="504"/>
    </location>
</feature>
<keyword evidence="2 6" id="KW-0812">Transmembrane</keyword>